<evidence type="ECO:0000256" key="2">
    <source>
        <dbReference type="ARBA" id="ARBA00006789"/>
    </source>
</evidence>
<evidence type="ECO:0000313" key="15">
    <source>
        <dbReference type="EMBL" id="KAG2290051.1"/>
    </source>
</evidence>
<dbReference type="GO" id="GO:0005634">
    <property type="term" value="C:nucleus"/>
    <property type="evidence" value="ECO:0007669"/>
    <property type="project" value="UniProtKB-SubCell"/>
</dbReference>
<evidence type="ECO:0000256" key="8">
    <source>
        <dbReference type="ARBA" id="ARBA00023242"/>
    </source>
</evidence>
<dbReference type="Proteomes" id="UP000886595">
    <property type="component" value="Unassembled WGS sequence"/>
</dbReference>
<dbReference type="Gene3D" id="1.10.10.60">
    <property type="entry name" value="Homeodomain-like"/>
    <property type="match status" value="1"/>
</dbReference>
<proteinExistence type="inferred from homology"/>
<dbReference type="PROSITE" id="PS00027">
    <property type="entry name" value="HOMEOBOX_1"/>
    <property type="match status" value="1"/>
</dbReference>
<dbReference type="EMBL" id="JAAMPC010000010">
    <property type="protein sequence ID" value="KAG2290051.1"/>
    <property type="molecule type" value="Genomic_DNA"/>
</dbReference>
<reference evidence="15 16" key="1">
    <citation type="submission" date="2020-02" db="EMBL/GenBank/DDBJ databases">
        <authorList>
            <person name="Ma Q."/>
            <person name="Huang Y."/>
            <person name="Song X."/>
            <person name="Pei D."/>
        </authorList>
    </citation>
    <scope>NUCLEOTIDE SEQUENCE [LARGE SCALE GENOMIC DNA]</scope>
    <source>
        <strain evidence="15">Sxm20200214</strain>
        <tissue evidence="15">Leaf</tissue>
    </source>
</reference>
<dbReference type="SMART" id="SM00234">
    <property type="entry name" value="START"/>
    <property type="match status" value="1"/>
</dbReference>
<feature type="domain" description="START" evidence="14">
    <location>
        <begin position="298"/>
        <end position="537"/>
    </location>
</feature>
<dbReference type="Pfam" id="PF01852">
    <property type="entry name" value="START"/>
    <property type="match status" value="1"/>
</dbReference>
<evidence type="ECO:0000259" key="14">
    <source>
        <dbReference type="PROSITE" id="PS50848"/>
    </source>
</evidence>
<feature type="compositionally biased region" description="Basic residues" evidence="12">
    <location>
        <begin position="101"/>
        <end position="111"/>
    </location>
</feature>
<dbReference type="PANTHER" id="PTHR45654:SF74">
    <property type="entry name" value="BNAC04G04470D PROTEIN"/>
    <property type="match status" value="1"/>
</dbReference>
<feature type="domain" description="Homeobox" evidence="13">
    <location>
        <begin position="101"/>
        <end position="161"/>
    </location>
</feature>
<dbReference type="SMART" id="SM00389">
    <property type="entry name" value="HOX"/>
    <property type="match status" value="1"/>
</dbReference>
<dbReference type="GO" id="GO:0003677">
    <property type="term" value="F:DNA binding"/>
    <property type="evidence" value="ECO:0007669"/>
    <property type="project" value="UniProtKB-UniRule"/>
</dbReference>
<dbReference type="CDD" id="cd08875">
    <property type="entry name" value="START_ArGLABRA2_like"/>
    <property type="match status" value="1"/>
</dbReference>
<comment type="similarity">
    <text evidence="2">Belongs to the HD-ZIP homeobox family. Class IV subfamily.</text>
</comment>
<gene>
    <name evidence="15" type="ORF">Bca52824_049655</name>
</gene>
<evidence type="ECO:0000256" key="11">
    <source>
        <dbReference type="SAM" id="Coils"/>
    </source>
</evidence>
<evidence type="ECO:0000313" key="16">
    <source>
        <dbReference type="Proteomes" id="UP000886595"/>
    </source>
</evidence>
<evidence type="ECO:0000259" key="13">
    <source>
        <dbReference type="PROSITE" id="PS50071"/>
    </source>
</evidence>
<dbReference type="SUPFAM" id="SSF46689">
    <property type="entry name" value="Homeodomain-like"/>
    <property type="match status" value="1"/>
</dbReference>
<accession>A0A8X7RKQ1</accession>
<comment type="subcellular location">
    <subcellularLocation>
        <location evidence="1 9 10">Nucleus</location>
    </subcellularLocation>
</comment>
<feature type="DNA-binding region" description="Homeobox" evidence="9">
    <location>
        <begin position="103"/>
        <end position="162"/>
    </location>
</feature>
<dbReference type="InterPro" id="IPR042160">
    <property type="entry name" value="HD-Zip_IV"/>
</dbReference>
<dbReference type="InterPro" id="IPR017970">
    <property type="entry name" value="Homeobox_CS"/>
</dbReference>
<evidence type="ECO:0000256" key="5">
    <source>
        <dbReference type="ARBA" id="ARBA00023125"/>
    </source>
</evidence>
<dbReference type="CDD" id="cd00086">
    <property type="entry name" value="homeodomain"/>
    <property type="match status" value="1"/>
</dbReference>
<evidence type="ECO:0000256" key="10">
    <source>
        <dbReference type="RuleBase" id="RU000682"/>
    </source>
</evidence>
<dbReference type="GO" id="GO:0008289">
    <property type="term" value="F:lipid binding"/>
    <property type="evidence" value="ECO:0007669"/>
    <property type="project" value="InterPro"/>
</dbReference>
<dbReference type="InterPro" id="IPR057993">
    <property type="entry name" value="HD-Zip_IV_C"/>
</dbReference>
<feature type="region of interest" description="Disordered" evidence="12">
    <location>
        <begin position="1"/>
        <end position="23"/>
    </location>
</feature>
<dbReference type="OrthoDB" id="6159439at2759"/>
<dbReference type="InterPro" id="IPR009057">
    <property type="entry name" value="Homeodomain-like_sf"/>
</dbReference>
<evidence type="ECO:0000256" key="6">
    <source>
        <dbReference type="ARBA" id="ARBA00023155"/>
    </source>
</evidence>
<comment type="caution">
    <text evidence="15">The sequence shown here is derived from an EMBL/GenBank/DDBJ whole genome shotgun (WGS) entry which is preliminary data.</text>
</comment>
<keyword evidence="6 9" id="KW-0371">Homeobox</keyword>
<evidence type="ECO:0000256" key="4">
    <source>
        <dbReference type="ARBA" id="ARBA00023054"/>
    </source>
</evidence>
<sequence length="785" mass="86279">MNFSGFLHHDDDKTSGGETVGGGNNFFSPAAAMSGGPVQFSSPRLSLGLPTNVENKGGEVGRTGESYEVSVTRRSPESRSGSDNVEALSGEDDLDASDRPLKKKKRYHRHTPQQIQELESVFKECPHPDEKQRLDLSRRLNLDTRQVKFWFQNRRTQMKTQIERHENSLLRQENDKLRAENMSVREAMRNPMCGHCGASAVLGEISLEEHQLRIENSRLKDELDRLCALAGKFINRSDDAGSHQLPNSTLKLGVGSRNVDAGGGFTLLHPVFEIPSSHFYSGLNALVNRTGTDIASGGVDEKSLYLELAVSAMDELVKMAQTSEPLWIQSSKGKREMLNREEYDKSFRSCLGPKPDGFVSEASKEVGMVIINSLALVETLMDSERWAEMFPCMIAKNSTIEIISSGMGGTRNGAIHLMQAELQLLSPLVPVRQVTFLRFCKQHAEGVWAVVDVSVDRISERGGSASARSSLSCRRLPSGCLVHDMPNGYAKVTWIDHTEYDETNIHHSYRPLVSSGLAFGSKRWVSALQRQCESLAILMSSAIPNRNKPTPISSIGKKSMLRLAQRMTENFCRGVCASSSHKWSKLDIGNIDEDVRIMTRKNVDDSGEPPGILLSAATSVWVPVTPRRLFDFLRDELLRSEWDILSNGGPMQEIANIFKGQDHSNSVSLLRSTAMNASQSSMLILQETSIDASGAVVVYAPVDIPAMHAVMNGGDSAYVALLPSGFAILPDGQGTEETGSLLTVAFQILVNSLPTAKLNVESIETVSNLISCTVQKIRAALRCDK</sequence>
<dbReference type="AlphaFoldDB" id="A0A8X7RKQ1"/>
<evidence type="ECO:0000256" key="12">
    <source>
        <dbReference type="SAM" id="MobiDB-lite"/>
    </source>
</evidence>
<dbReference type="PROSITE" id="PS50071">
    <property type="entry name" value="HOMEOBOX_2"/>
    <property type="match status" value="1"/>
</dbReference>
<dbReference type="SUPFAM" id="SSF55961">
    <property type="entry name" value="Bet v1-like"/>
    <property type="match status" value="2"/>
</dbReference>
<dbReference type="GO" id="GO:0000981">
    <property type="term" value="F:DNA-binding transcription factor activity, RNA polymerase II-specific"/>
    <property type="evidence" value="ECO:0007669"/>
    <property type="project" value="InterPro"/>
</dbReference>
<dbReference type="InterPro" id="IPR001356">
    <property type="entry name" value="HD"/>
</dbReference>
<feature type="region of interest" description="Disordered" evidence="12">
    <location>
        <begin position="43"/>
        <end position="111"/>
    </location>
</feature>
<evidence type="ECO:0000256" key="3">
    <source>
        <dbReference type="ARBA" id="ARBA00023015"/>
    </source>
</evidence>
<keyword evidence="5 9" id="KW-0238">DNA-binding</keyword>
<keyword evidence="8 9" id="KW-0539">Nucleus</keyword>
<feature type="coiled-coil region" evidence="11">
    <location>
        <begin position="155"/>
        <end position="187"/>
    </location>
</feature>
<evidence type="ECO:0000256" key="9">
    <source>
        <dbReference type="PROSITE-ProRule" id="PRU00108"/>
    </source>
</evidence>
<keyword evidence="3" id="KW-0805">Transcription regulation</keyword>
<dbReference type="Pfam" id="PF25797">
    <property type="entry name" value="PDF2_C"/>
    <property type="match status" value="1"/>
</dbReference>
<dbReference type="Pfam" id="PF00046">
    <property type="entry name" value="Homeodomain"/>
    <property type="match status" value="1"/>
</dbReference>
<dbReference type="PANTHER" id="PTHR45654">
    <property type="entry name" value="HOMEOBOX-LEUCINE ZIPPER PROTEIN MERISTEM L1"/>
    <property type="match status" value="1"/>
</dbReference>
<dbReference type="PROSITE" id="PS50848">
    <property type="entry name" value="START"/>
    <property type="match status" value="1"/>
</dbReference>
<dbReference type="InterPro" id="IPR002913">
    <property type="entry name" value="START_lipid-bd_dom"/>
</dbReference>
<protein>
    <submittedName>
        <fullName evidence="15">Uncharacterized protein</fullName>
    </submittedName>
</protein>
<evidence type="ECO:0000256" key="1">
    <source>
        <dbReference type="ARBA" id="ARBA00004123"/>
    </source>
</evidence>
<evidence type="ECO:0000256" key="7">
    <source>
        <dbReference type="ARBA" id="ARBA00023163"/>
    </source>
</evidence>
<dbReference type="FunFam" id="1.10.10.60:FF:000229">
    <property type="entry name" value="Homeobox-leucine zipper protein HDG1"/>
    <property type="match status" value="1"/>
</dbReference>
<keyword evidence="4 11" id="KW-0175">Coiled coil</keyword>
<keyword evidence="7" id="KW-0804">Transcription</keyword>
<organism evidence="15 16">
    <name type="scientific">Brassica carinata</name>
    <name type="common">Ethiopian mustard</name>
    <name type="synonym">Abyssinian cabbage</name>
    <dbReference type="NCBI Taxonomy" id="52824"/>
    <lineage>
        <taxon>Eukaryota</taxon>
        <taxon>Viridiplantae</taxon>
        <taxon>Streptophyta</taxon>
        <taxon>Embryophyta</taxon>
        <taxon>Tracheophyta</taxon>
        <taxon>Spermatophyta</taxon>
        <taxon>Magnoliopsida</taxon>
        <taxon>eudicotyledons</taxon>
        <taxon>Gunneridae</taxon>
        <taxon>Pentapetalae</taxon>
        <taxon>rosids</taxon>
        <taxon>malvids</taxon>
        <taxon>Brassicales</taxon>
        <taxon>Brassicaceae</taxon>
        <taxon>Brassiceae</taxon>
        <taxon>Brassica</taxon>
    </lineage>
</organism>
<name>A0A8X7RKQ1_BRACI</name>
<keyword evidence="16" id="KW-1185">Reference proteome</keyword>